<keyword evidence="5 10" id="KW-0812">Transmembrane</keyword>
<feature type="transmembrane region" description="Helical" evidence="10">
    <location>
        <begin position="12"/>
        <end position="34"/>
    </location>
</feature>
<dbReference type="PANTHER" id="PTHR30588">
    <property type="entry name" value="BRANCHED-CHAIN AMINO ACID TRANSPORT SYSTEM 2 CARRIER PROTEIN"/>
    <property type="match status" value="1"/>
</dbReference>
<organism evidence="11 12">
    <name type="scientific">Mobiluncus mulieris</name>
    <dbReference type="NCBI Taxonomy" id="2052"/>
    <lineage>
        <taxon>Bacteria</taxon>
        <taxon>Bacillati</taxon>
        <taxon>Actinomycetota</taxon>
        <taxon>Actinomycetes</taxon>
        <taxon>Actinomycetales</taxon>
        <taxon>Actinomycetaceae</taxon>
        <taxon>Mobiluncus</taxon>
    </lineage>
</organism>
<evidence type="ECO:0000256" key="6">
    <source>
        <dbReference type="ARBA" id="ARBA00022970"/>
    </source>
</evidence>
<dbReference type="EMBL" id="JABCUR010000009">
    <property type="protein sequence ID" value="NMW65716.1"/>
    <property type="molecule type" value="Genomic_DNA"/>
</dbReference>
<dbReference type="AlphaFoldDB" id="A0A7Y0Y4T4"/>
<feature type="transmembrane region" description="Helical" evidence="10">
    <location>
        <begin position="434"/>
        <end position="454"/>
    </location>
</feature>
<evidence type="ECO:0000256" key="4">
    <source>
        <dbReference type="ARBA" id="ARBA00022475"/>
    </source>
</evidence>
<keyword evidence="6" id="KW-0029">Amino-acid transport</keyword>
<gene>
    <name evidence="11" type="primary">brnQ</name>
    <name evidence="11" type="ORF">HHJ78_09375</name>
</gene>
<dbReference type="PANTHER" id="PTHR30588:SF0">
    <property type="entry name" value="BRANCHED-CHAIN AMINO ACID PERMEASE BRNQ"/>
    <property type="match status" value="1"/>
</dbReference>
<sequence>MSKSVKPVKGFDSYLLVSGFALFAMFFGAGNLIFPFQVGITSGAQVIPAVSGILLTGVLFPVAGMLAASTDSHGAGRIADRIGHVPGLVLTVAIFLFCGICYAMPRVAVVSWEMAVKPLTGLGSNSGSASQVGLFVYSVVFFALTLFLCNRPDKMLDRIGQYLTPALLVLLVAMIAIAMFRLPSVPTLHLDPAYANAPFATGLKTGYGTMDALASLMFGVVIITQLHNRGYNEKRTVFRATAFTAGIAGVSLGLVYTGLAFLGTRIADQKVDNPAAGLSMAAEMVFGPVGKVLFSIIVFLACLTTAVGLMGASLQYFKALLPKVPPKAMVGVHVVVSLMVANLGLENILAFVVTIGLATYPPAICLIVVTLVDYAMSRKQLYWAYRLSAWVAGVVGFLEAVSTFALPAWGGKVTDFQEAMQGVLKVLPLGDIQMGWLTPAVVVMVVGLVLDVVAPVNPSKLPHSQTPTGIPDRESTTDELVLAES</sequence>
<feature type="transmembrane region" description="Helical" evidence="10">
    <location>
        <begin position="46"/>
        <end position="68"/>
    </location>
</feature>
<dbReference type="GO" id="GO:0015820">
    <property type="term" value="P:L-leucine transport"/>
    <property type="evidence" value="ECO:0007669"/>
    <property type="project" value="TreeGrafter"/>
</dbReference>
<feature type="region of interest" description="Disordered" evidence="9">
    <location>
        <begin position="460"/>
        <end position="485"/>
    </location>
</feature>
<comment type="subcellular location">
    <subcellularLocation>
        <location evidence="1">Cell membrane</location>
        <topology evidence="1">Multi-pass membrane protein</topology>
    </subcellularLocation>
</comment>
<name>A0A7Y0Y4T4_9ACTO</name>
<evidence type="ECO:0000256" key="3">
    <source>
        <dbReference type="ARBA" id="ARBA00022448"/>
    </source>
</evidence>
<evidence type="ECO:0000256" key="9">
    <source>
        <dbReference type="SAM" id="MobiDB-lite"/>
    </source>
</evidence>
<feature type="transmembrane region" description="Helical" evidence="10">
    <location>
        <begin position="328"/>
        <end position="345"/>
    </location>
</feature>
<evidence type="ECO:0000256" key="5">
    <source>
        <dbReference type="ARBA" id="ARBA00022692"/>
    </source>
</evidence>
<dbReference type="Proteomes" id="UP000578252">
    <property type="component" value="Unassembled WGS sequence"/>
</dbReference>
<accession>A0A7Y0Y4T4</accession>
<keyword evidence="7 10" id="KW-1133">Transmembrane helix</keyword>
<dbReference type="Gene3D" id="1.20.1740.10">
    <property type="entry name" value="Amino acid/polyamine transporter I"/>
    <property type="match status" value="1"/>
</dbReference>
<comment type="similarity">
    <text evidence="2">Belongs to the branched chain amino acid transporter family.</text>
</comment>
<feature type="transmembrane region" description="Helical" evidence="10">
    <location>
        <begin position="207"/>
        <end position="226"/>
    </location>
</feature>
<evidence type="ECO:0000256" key="1">
    <source>
        <dbReference type="ARBA" id="ARBA00004651"/>
    </source>
</evidence>
<evidence type="ECO:0000256" key="2">
    <source>
        <dbReference type="ARBA" id="ARBA00008540"/>
    </source>
</evidence>
<protein>
    <submittedName>
        <fullName evidence="11">Branched-chain amino acid transport system II carrier protein</fullName>
    </submittedName>
</protein>
<dbReference type="GO" id="GO:0005304">
    <property type="term" value="F:L-valine transmembrane transporter activity"/>
    <property type="evidence" value="ECO:0007669"/>
    <property type="project" value="TreeGrafter"/>
</dbReference>
<dbReference type="Pfam" id="PF05525">
    <property type="entry name" value="Branch_AA_trans"/>
    <property type="match status" value="1"/>
</dbReference>
<dbReference type="GO" id="GO:0015190">
    <property type="term" value="F:L-leucine transmembrane transporter activity"/>
    <property type="evidence" value="ECO:0007669"/>
    <property type="project" value="TreeGrafter"/>
</dbReference>
<keyword evidence="8 10" id="KW-0472">Membrane</keyword>
<evidence type="ECO:0000313" key="12">
    <source>
        <dbReference type="Proteomes" id="UP000578252"/>
    </source>
</evidence>
<keyword evidence="3" id="KW-0813">Transport</keyword>
<evidence type="ECO:0000256" key="10">
    <source>
        <dbReference type="SAM" id="Phobius"/>
    </source>
</evidence>
<dbReference type="GO" id="GO:0015818">
    <property type="term" value="P:isoleucine transport"/>
    <property type="evidence" value="ECO:0007669"/>
    <property type="project" value="TreeGrafter"/>
</dbReference>
<reference evidence="11 12" key="1">
    <citation type="submission" date="2020-04" db="EMBL/GenBank/DDBJ databases">
        <title>Antimicrobial susceptibility and clonality of vaginal-derived multi-drug resistant Mobiluncus isolates in China.</title>
        <authorList>
            <person name="Zhang X."/>
        </authorList>
    </citation>
    <scope>NUCLEOTIDE SEQUENCE [LARGE SCALE GENOMIC DNA]</scope>
    <source>
        <strain evidence="11 12">13</strain>
    </source>
</reference>
<proteinExistence type="inferred from homology"/>
<feature type="transmembrane region" description="Helical" evidence="10">
    <location>
        <begin position="292"/>
        <end position="316"/>
    </location>
</feature>
<dbReference type="GO" id="GO:0015188">
    <property type="term" value="F:L-isoleucine transmembrane transporter activity"/>
    <property type="evidence" value="ECO:0007669"/>
    <property type="project" value="TreeGrafter"/>
</dbReference>
<evidence type="ECO:0000256" key="8">
    <source>
        <dbReference type="ARBA" id="ARBA00023136"/>
    </source>
</evidence>
<dbReference type="NCBIfam" id="TIGR00796">
    <property type="entry name" value="livcs"/>
    <property type="match status" value="1"/>
</dbReference>
<evidence type="ECO:0000256" key="7">
    <source>
        <dbReference type="ARBA" id="ARBA00022989"/>
    </source>
</evidence>
<dbReference type="InterPro" id="IPR004685">
    <property type="entry name" value="Brnchd-chn_aa_trnsp_Livcs"/>
</dbReference>
<comment type="caution">
    <text evidence="11">The sequence shown here is derived from an EMBL/GenBank/DDBJ whole genome shotgun (WGS) entry which is preliminary data.</text>
</comment>
<feature type="transmembrane region" description="Helical" evidence="10">
    <location>
        <begin position="88"/>
        <end position="112"/>
    </location>
</feature>
<keyword evidence="4" id="KW-1003">Cell membrane</keyword>
<dbReference type="RefSeq" id="WP_169772303.1">
    <property type="nucleotide sequence ID" value="NZ_JABCUR010000009.1"/>
</dbReference>
<feature type="transmembrane region" description="Helical" evidence="10">
    <location>
        <begin position="351"/>
        <end position="375"/>
    </location>
</feature>
<feature type="transmembrane region" description="Helical" evidence="10">
    <location>
        <begin position="132"/>
        <end position="150"/>
    </location>
</feature>
<feature type="transmembrane region" description="Helical" evidence="10">
    <location>
        <begin position="387"/>
        <end position="410"/>
    </location>
</feature>
<feature type="transmembrane region" description="Helical" evidence="10">
    <location>
        <begin position="162"/>
        <end position="182"/>
    </location>
</feature>
<dbReference type="GO" id="GO:0005886">
    <property type="term" value="C:plasma membrane"/>
    <property type="evidence" value="ECO:0007669"/>
    <property type="project" value="UniProtKB-SubCell"/>
</dbReference>
<feature type="transmembrane region" description="Helical" evidence="10">
    <location>
        <begin position="238"/>
        <end position="262"/>
    </location>
</feature>
<evidence type="ECO:0000313" key="11">
    <source>
        <dbReference type="EMBL" id="NMW65716.1"/>
    </source>
</evidence>